<feature type="transmembrane region" description="Helical" evidence="1">
    <location>
        <begin position="104"/>
        <end position="125"/>
    </location>
</feature>
<reference evidence="2 3" key="1">
    <citation type="submission" date="2016-10" db="EMBL/GenBank/DDBJ databases">
        <title>Comparative genomics of Bacillus thuringiensis reveals a path to pathogens against multiple invertebrate hosts.</title>
        <authorList>
            <person name="Zheng J."/>
            <person name="Gao Q."/>
            <person name="Liu H."/>
            <person name="Peng D."/>
            <person name="Ruan L."/>
            <person name="Sun M."/>
        </authorList>
    </citation>
    <scope>NUCLEOTIDE SEQUENCE [LARGE SCALE GENOMIC DNA]</scope>
    <source>
        <strain evidence="2">BGSC 4AU1</strain>
    </source>
</reference>
<accession>A0A9X6QJH1</accession>
<sequence length="496" mass="58666">MRDIAFFMDKFRIHLLEKAEENKKTSDLIAILYIIYFISILMLVPMLLKKVGIIELSNYFVELFDILKGVLRGDISYETQNKLIMMTDKLMKFTNEYISDFSLYIKWTISVFIFMLISQVIRVVFKSIKVRLIVQSVLSFVYLIMLEENMIFALIIGLVILFWMTRYISVGSLKYVNFFMYLSGAIRIYHLNKAEEKARVIKSRFSYWLVILISFFVVTYCTKMIFWGISLKMNALISLSLFLLIWMNSSSNKVIELVRKLVVYVLFIPIVILANDVFNSSDVVKMLSIFITVFFSLERIIGIGKEIKKQVEEYDINYIFNFYEMKDYRAIQNVDILNELDLEIEEEELVKQVLCYMAIDKNIAKKLIEFYLKNFYKYEALVLYCQYQLKIEKYNEREIGKTQLRDLLSVMQRVQKANSKEQNIIKMEDAAKELADLYFQLGENELEIINLLSGYVMLSDYYKFILVNSYVKVDNIVKAEEVFCIINDKDTYSLEI</sequence>
<dbReference type="AlphaFoldDB" id="A0A9X6QJH1"/>
<comment type="caution">
    <text evidence="2">The sequence shown here is derived from an EMBL/GenBank/DDBJ whole genome shotgun (WGS) entry which is preliminary data.</text>
</comment>
<organism evidence="2 3">
    <name type="scientific">Bacillus thuringiensis subsp. higo</name>
    <dbReference type="NCBI Taxonomy" id="132266"/>
    <lineage>
        <taxon>Bacteria</taxon>
        <taxon>Bacillati</taxon>
        <taxon>Bacillota</taxon>
        <taxon>Bacilli</taxon>
        <taxon>Bacillales</taxon>
        <taxon>Bacillaceae</taxon>
        <taxon>Bacillus</taxon>
        <taxon>Bacillus cereus group</taxon>
    </lineage>
</organism>
<name>A0A9X6QJH1_BACUH</name>
<proteinExistence type="predicted"/>
<keyword evidence="1" id="KW-1133">Transmembrane helix</keyword>
<dbReference type="EMBL" id="MOOK01000227">
    <property type="protein sequence ID" value="OUB40777.1"/>
    <property type="molecule type" value="Genomic_DNA"/>
</dbReference>
<feature type="transmembrane region" description="Helical" evidence="1">
    <location>
        <begin position="28"/>
        <end position="48"/>
    </location>
</feature>
<gene>
    <name evidence="2" type="ORF">BK716_30365</name>
</gene>
<evidence type="ECO:0000313" key="2">
    <source>
        <dbReference type="EMBL" id="OUB40777.1"/>
    </source>
</evidence>
<feature type="transmembrane region" description="Helical" evidence="1">
    <location>
        <begin position="233"/>
        <end position="249"/>
    </location>
</feature>
<protein>
    <submittedName>
        <fullName evidence="2">Uncharacterized protein</fullName>
    </submittedName>
</protein>
<keyword evidence="1" id="KW-0472">Membrane</keyword>
<dbReference type="Proteomes" id="UP000194816">
    <property type="component" value="Unassembled WGS sequence"/>
</dbReference>
<keyword evidence="1" id="KW-0812">Transmembrane</keyword>
<feature type="transmembrane region" description="Helical" evidence="1">
    <location>
        <begin position="137"/>
        <end position="163"/>
    </location>
</feature>
<evidence type="ECO:0000256" key="1">
    <source>
        <dbReference type="SAM" id="Phobius"/>
    </source>
</evidence>
<feature type="transmembrane region" description="Helical" evidence="1">
    <location>
        <begin position="175"/>
        <end position="192"/>
    </location>
</feature>
<evidence type="ECO:0000313" key="3">
    <source>
        <dbReference type="Proteomes" id="UP000194816"/>
    </source>
</evidence>
<feature type="transmembrane region" description="Helical" evidence="1">
    <location>
        <begin position="261"/>
        <end position="278"/>
    </location>
</feature>
<feature type="transmembrane region" description="Helical" evidence="1">
    <location>
        <begin position="204"/>
        <end position="227"/>
    </location>
</feature>